<evidence type="ECO:0000313" key="3">
    <source>
        <dbReference type="Proteomes" id="UP000612055"/>
    </source>
</evidence>
<feature type="compositionally biased region" description="Low complexity" evidence="1">
    <location>
        <begin position="82"/>
        <end position="96"/>
    </location>
</feature>
<evidence type="ECO:0000313" key="2">
    <source>
        <dbReference type="EMBL" id="KAG2491130.1"/>
    </source>
</evidence>
<reference evidence="2" key="1">
    <citation type="journal article" date="2020" name="bioRxiv">
        <title>Comparative genomics of Chlamydomonas.</title>
        <authorList>
            <person name="Craig R.J."/>
            <person name="Hasan A.R."/>
            <person name="Ness R.W."/>
            <person name="Keightley P.D."/>
        </authorList>
    </citation>
    <scope>NUCLEOTIDE SEQUENCE</scope>
    <source>
        <strain evidence="2">CCAP 11/70</strain>
    </source>
</reference>
<keyword evidence="3" id="KW-1185">Reference proteome</keyword>
<dbReference type="EMBL" id="JAEHOE010000056">
    <property type="protein sequence ID" value="KAG2491130.1"/>
    <property type="molecule type" value="Genomic_DNA"/>
</dbReference>
<accession>A0A835XWH4</accession>
<comment type="caution">
    <text evidence="2">The sequence shown here is derived from an EMBL/GenBank/DDBJ whole genome shotgun (WGS) entry which is preliminary data.</text>
</comment>
<organism evidence="2 3">
    <name type="scientific">Edaphochlamys debaryana</name>
    <dbReference type="NCBI Taxonomy" id="47281"/>
    <lineage>
        <taxon>Eukaryota</taxon>
        <taxon>Viridiplantae</taxon>
        <taxon>Chlorophyta</taxon>
        <taxon>core chlorophytes</taxon>
        <taxon>Chlorophyceae</taxon>
        <taxon>CS clade</taxon>
        <taxon>Chlamydomonadales</taxon>
        <taxon>Chlamydomonadales incertae sedis</taxon>
        <taxon>Edaphochlamys</taxon>
    </lineage>
</organism>
<protein>
    <submittedName>
        <fullName evidence="2">Uncharacterized protein</fullName>
    </submittedName>
</protein>
<feature type="region of interest" description="Disordered" evidence="1">
    <location>
        <begin position="63"/>
        <end position="100"/>
    </location>
</feature>
<name>A0A835XWH4_9CHLO</name>
<dbReference type="AlphaFoldDB" id="A0A835XWH4"/>
<evidence type="ECO:0000256" key="1">
    <source>
        <dbReference type="SAM" id="MobiDB-lite"/>
    </source>
</evidence>
<sequence length="328" mass="34655">MFRGWVASAAGPPSDDANAPPPGVPAAAAREGSQADGVSPVRAWLLRAGEQEHARLQAPWEAEGLWPGSSNPWDLGPDPPQAMRAPLAPEAPAAGAPGAGGGGNVHGWAATAVLTTAAALIIWRQRRHLLSLRGELERMSGDLERARGQQASMSSELSSLKSSHEARAQEVEGLRGQLARNQMELDRTRALLECSQVALKQAESKASNLIKAMEAHALTAPKEKASALVPLVDQVADELGCTVESDMPPAVQLAVLRAVQQAIQQGASGARVNIAEVVRVAVNAVHPGPWNVIKDYSPTLDRIAAQPGTYMLVTRRGAKLLVFQGRRV</sequence>
<feature type="region of interest" description="Disordered" evidence="1">
    <location>
        <begin position="1"/>
        <end position="38"/>
    </location>
</feature>
<gene>
    <name evidence="2" type="ORF">HYH03_010573</name>
</gene>
<proteinExistence type="predicted"/>
<dbReference type="Proteomes" id="UP000612055">
    <property type="component" value="Unassembled WGS sequence"/>
</dbReference>